<keyword evidence="5" id="KW-0862">Zinc</keyword>
<dbReference type="InterPro" id="IPR001365">
    <property type="entry name" value="A_deaminase_dom"/>
</dbReference>
<dbReference type="EMBL" id="MLCF01000004">
    <property type="protein sequence ID" value="OIV39186.1"/>
    <property type="molecule type" value="Genomic_DNA"/>
</dbReference>
<dbReference type="Gene3D" id="3.20.20.140">
    <property type="entry name" value="Metal-dependent hydrolases"/>
    <property type="match status" value="1"/>
</dbReference>
<keyword evidence="4" id="KW-0378">Hydrolase</keyword>
<evidence type="ECO:0000313" key="7">
    <source>
        <dbReference type="EMBL" id="OIV39186.1"/>
    </source>
</evidence>
<dbReference type="SUPFAM" id="SSF51556">
    <property type="entry name" value="Metallo-dependent hydrolases"/>
    <property type="match status" value="1"/>
</dbReference>
<dbReference type="STRING" id="1428644.BIV57_01480"/>
<dbReference type="RefSeq" id="WP_071654762.1">
    <property type="nucleotide sequence ID" value="NZ_MLCF01000004.1"/>
</dbReference>
<dbReference type="PROSITE" id="PS00485">
    <property type="entry name" value="A_DEAMINASE"/>
    <property type="match status" value="1"/>
</dbReference>
<dbReference type="PANTHER" id="PTHR43114">
    <property type="entry name" value="ADENINE DEAMINASE"/>
    <property type="match status" value="1"/>
</dbReference>
<dbReference type="Pfam" id="PF00962">
    <property type="entry name" value="A_deaminase"/>
    <property type="match status" value="1"/>
</dbReference>
<evidence type="ECO:0000256" key="5">
    <source>
        <dbReference type="ARBA" id="ARBA00022833"/>
    </source>
</evidence>
<dbReference type="AlphaFoldDB" id="A0A1J7CHS0"/>
<dbReference type="NCBIfam" id="NF006849">
    <property type="entry name" value="PRK09358.1-5"/>
    <property type="match status" value="1"/>
</dbReference>
<evidence type="ECO:0000256" key="3">
    <source>
        <dbReference type="ARBA" id="ARBA00022723"/>
    </source>
</evidence>
<evidence type="ECO:0000256" key="2">
    <source>
        <dbReference type="ARBA" id="ARBA00006676"/>
    </source>
</evidence>
<comment type="caution">
    <text evidence="7">The sequence shown here is derived from an EMBL/GenBank/DDBJ whole genome shotgun (WGS) entry which is preliminary data.</text>
</comment>
<evidence type="ECO:0000256" key="1">
    <source>
        <dbReference type="ARBA" id="ARBA00001947"/>
    </source>
</evidence>
<dbReference type="InterPro" id="IPR032466">
    <property type="entry name" value="Metal_Hydrolase"/>
</dbReference>
<comment type="cofactor">
    <cofactor evidence="1">
        <name>Zn(2+)</name>
        <dbReference type="ChEBI" id="CHEBI:29105"/>
    </cofactor>
</comment>
<dbReference type="GO" id="GO:0016814">
    <property type="term" value="F:hydrolase activity, acting on carbon-nitrogen (but not peptide) bonds, in cyclic amidines"/>
    <property type="evidence" value="ECO:0007669"/>
    <property type="project" value="UniProtKB-ARBA"/>
</dbReference>
<proteinExistence type="inferred from homology"/>
<sequence length="352" mass="37798">MDRPSPPAPPSPAAPKDVRLLPKAHLHLHFTGSMRTSTLLELADRYGIRLPEALSSGTPPKLRATDERGWFRFQRLYDAARSCLRTADDIRRLVREAAEEDVAAGARWLEIQVDPTSYATRLGGLTPTMEIVLDAVRSAERDTGLGIGVVIAANRMKHPLEARTLARLAVRYADEGVVGFGLSNDERRGMARDFDRAFAIARRGGLRAVPHGGELAGPESVRDCLDDLGAARVGHGVRSAEDPALVRRLAESGVVCEVCPASNVALGVYDKAEDVPLRALFEAGVKIALGADDPLLFGSRLAEQYALAREVHGFSDAELGVLARQSVEGSAVPDALRAEMLAGIGEWVDGSS</sequence>
<gene>
    <name evidence="7" type="ORF">BIV57_01480</name>
</gene>
<keyword evidence="3" id="KW-0479">Metal-binding</keyword>
<name>A0A1J7CHS0_9ACTN</name>
<dbReference type="OrthoDB" id="105475at2"/>
<organism evidence="7 8">
    <name type="scientific">Mangrovactinospora gilvigrisea</name>
    <dbReference type="NCBI Taxonomy" id="1428644"/>
    <lineage>
        <taxon>Bacteria</taxon>
        <taxon>Bacillati</taxon>
        <taxon>Actinomycetota</taxon>
        <taxon>Actinomycetes</taxon>
        <taxon>Kitasatosporales</taxon>
        <taxon>Streptomycetaceae</taxon>
        <taxon>Mangrovactinospora</taxon>
    </lineage>
</organism>
<dbReference type="InterPro" id="IPR006650">
    <property type="entry name" value="A/AMP_deam_AS"/>
</dbReference>
<dbReference type="PANTHER" id="PTHR43114:SF6">
    <property type="entry name" value="ADENINE DEAMINASE"/>
    <property type="match status" value="1"/>
</dbReference>
<keyword evidence="8" id="KW-1185">Reference proteome</keyword>
<evidence type="ECO:0000313" key="8">
    <source>
        <dbReference type="Proteomes" id="UP000243342"/>
    </source>
</evidence>
<dbReference type="GO" id="GO:0046872">
    <property type="term" value="F:metal ion binding"/>
    <property type="evidence" value="ECO:0007669"/>
    <property type="project" value="UniProtKB-KW"/>
</dbReference>
<dbReference type="InterPro" id="IPR006330">
    <property type="entry name" value="Ado/ade_deaminase"/>
</dbReference>
<dbReference type="NCBIfam" id="TIGR01430">
    <property type="entry name" value="aden_deam"/>
    <property type="match status" value="1"/>
</dbReference>
<dbReference type="GO" id="GO:0009168">
    <property type="term" value="P:purine ribonucleoside monophosphate biosynthetic process"/>
    <property type="evidence" value="ECO:0007669"/>
    <property type="project" value="InterPro"/>
</dbReference>
<evidence type="ECO:0000259" key="6">
    <source>
        <dbReference type="Pfam" id="PF00962"/>
    </source>
</evidence>
<dbReference type="Proteomes" id="UP000243342">
    <property type="component" value="Unassembled WGS sequence"/>
</dbReference>
<feature type="domain" description="Adenosine deaminase" evidence="6">
    <location>
        <begin position="22"/>
        <end position="346"/>
    </location>
</feature>
<accession>A0A1J7CHS0</accession>
<reference evidence="7 8" key="1">
    <citation type="submission" date="2016-10" db="EMBL/GenBank/DDBJ databases">
        <title>Genome sequence of Streptomyces gilvigriseus MUSC 26.</title>
        <authorList>
            <person name="Lee L.-H."/>
            <person name="Ser H.-L."/>
        </authorList>
    </citation>
    <scope>NUCLEOTIDE SEQUENCE [LARGE SCALE GENOMIC DNA]</scope>
    <source>
        <strain evidence="7 8">MUSC 26</strain>
    </source>
</reference>
<comment type="similarity">
    <text evidence="2">Belongs to the metallo-dependent hydrolases superfamily. Adenosine and AMP deaminases family.</text>
</comment>
<evidence type="ECO:0000256" key="4">
    <source>
        <dbReference type="ARBA" id="ARBA00022801"/>
    </source>
</evidence>
<protein>
    <submittedName>
        <fullName evidence="7">Adenosine deaminase</fullName>
    </submittedName>
</protein>
<dbReference type="GO" id="GO:0019239">
    <property type="term" value="F:deaminase activity"/>
    <property type="evidence" value="ECO:0007669"/>
    <property type="project" value="InterPro"/>
</dbReference>